<feature type="disulfide bond" evidence="12">
    <location>
        <begin position="54"/>
        <end position="67"/>
    </location>
</feature>
<evidence type="ECO:0000256" key="14">
    <source>
        <dbReference type="SAM" id="SignalP"/>
    </source>
</evidence>
<keyword evidence="9 12" id="KW-1015">Disulfide bond</keyword>
<keyword evidence="2" id="KW-0597">Phosphoprotein</keyword>
<dbReference type="SMART" id="SM01411">
    <property type="entry name" value="Ephrin_rec_like"/>
    <property type="match status" value="2"/>
</dbReference>
<keyword evidence="7 13" id="KW-1133">Transmembrane helix</keyword>
<dbReference type="GO" id="GO:0048018">
    <property type="term" value="F:receptor ligand activity"/>
    <property type="evidence" value="ECO:0007669"/>
    <property type="project" value="Ensembl"/>
</dbReference>
<organism evidence="16 17">
    <name type="scientific">Otolemur garnettii</name>
    <name type="common">Small-eared galago</name>
    <name type="synonym">Garnett's greater bushbaby</name>
    <dbReference type="NCBI Taxonomy" id="30611"/>
    <lineage>
        <taxon>Eukaryota</taxon>
        <taxon>Metazoa</taxon>
        <taxon>Chordata</taxon>
        <taxon>Craniata</taxon>
        <taxon>Vertebrata</taxon>
        <taxon>Euteleostomi</taxon>
        <taxon>Mammalia</taxon>
        <taxon>Eutheria</taxon>
        <taxon>Euarchontoglires</taxon>
        <taxon>Primates</taxon>
        <taxon>Strepsirrhini</taxon>
        <taxon>Lorisiformes</taxon>
        <taxon>Galagidae</taxon>
        <taxon>Otolemur</taxon>
    </lineage>
</organism>
<feature type="repeat" description="TNFR-Cys" evidence="12">
    <location>
        <begin position="77"/>
        <end position="119"/>
    </location>
</feature>
<dbReference type="InterPro" id="IPR034031">
    <property type="entry name" value="TNFRSF14/UL144_N"/>
</dbReference>
<dbReference type="CDD" id="cd10582">
    <property type="entry name" value="TNFRSF14"/>
    <property type="match status" value="1"/>
</dbReference>
<dbReference type="eggNOG" id="ENOG502S1XZ">
    <property type="taxonomic scope" value="Eukaryota"/>
</dbReference>
<feature type="transmembrane region" description="Helical" evidence="13">
    <location>
        <begin position="209"/>
        <end position="229"/>
    </location>
</feature>
<keyword evidence="6" id="KW-0677">Repeat</keyword>
<dbReference type="GO" id="GO:0019955">
    <property type="term" value="F:cytokine binding"/>
    <property type="evidence" value="ECO:0007669"/>
    <property type="project" value="Ensembl"/>
</dbReference>
<dbReference type="GO" id="GO:0009897">
    <property type="term" value="C:external side of plasma membrane"/>
    <property type="evidence" value="ECO:0007669"/>
    <property type="project" value="TreeGrafter"/>
</dbReference>
<dbReference type="GO" id="GO:0050830">
    <property type="term" value="P:defense response to Gram-positive bacterium"/>
    <property type="evidence" value="ECO:0007669"/>
    <property type="project" value="TreeGrafter"/>
</dbReference>
<evidence type="ECO:0000256" key="9">
    <source>
        <dbReference type="ARBA" id="ARBA00023157"/>
    </source>
</evidence>
<dbReference type="FunCoup" id="H0XT63">
    <property type="interactions" value="551"/>
</dbReference>
<dbReference type="SMART" id="SM00208">
    <property type="entry name" value="TNFR"/>
    <property type="match status" value="4"/>
</dbReference>
<dbReference type="OMA" id="LPWTRCS"/>
<dbReference type="EMBL" id="AAQR03101131">
    <property type="status" value="NOT_ANNOTATED_CDS"/>
    <property type="molecule type" value="Genomic_DNA"/>
</dbReference>
<evidence type="ECO:0000259" key="15">
    <source>
        <dbReference type="PROSITE" id="PS50050"/>
    </source>
</evidence>
<feature type="domain" description="TNFR-Cys" evidence="15">
    <location>
        <begin position="77"/>
        <end position="119"/>
    </location>
</feature>
<dbReference type="PROSITE" id="PS00652">
    <property type="entry name" value="TNFR_NGFR_1"/>
    <property type="match status" value="1"/>
</dbReference>
<keyword evidence="8 13" id="KW-0472">Membrane</keyword>
<dbReference type="GO" id="GO:0002720">
    <property type="term" value="P:positive regulation of cytokine production involved in immune response"/>
    <property type="evidence" value="ECO:0007669"/>
    <property type="project" value="TreeGrafter"/>
</dbReference>
<keyword evidence="5 14" id="KW-0732">Signal</keyword>
<keyword evidence="11" id="KW-0325">Glycoprotein</keyword>
<dbReference type="InterPro" id="IPR022332">
    <property type="entry name" value="TNFR_14"/>
</dbReference>
<evidence type="ECO:0000256" key="6">
    <source>
        <dbReference type="ARBA" id="ARBA00022737"/>
    </source>
</evidence>
<dbReference type="FunFam" id="2.10.50.10:FF:000009">
    <property type="entry name" value="Tumor necrosis factor receptor superfamily member 14"/>
    <property type="match status" value="1"/>
</dbReference>
<dbReference type="GO" id="GO:0046642">
    <property type="term" value="P:negative regulation of alpha-beta T cell proliferation"/>
    <property type="evidence" value="ECO:0007669"/>
    <property type="project" value="TreeGrafter"/>
</dbReference>
<dbReference type="FunFam" id="2.10.50.10:FF:000007">
    <property type="entry name" value="TNF receptor superfamily member 14"/>
    <property type="match status" value="1"/>
</dbReference>
<dbReference type="GO" id="GO:0050829">
    <property type="term" value="P:defense response to Gram-negative bacterium"/>
    <property type="evidence" value="ECO:0007669"/>
    <property type="project" value="TreeGrafter"/>
</dbReference>
<dbReference type="InParanoid" id="H0XT63"/>
<evidence type="ECO:0000256" key="7">
    <source>
        <dbReference type="ARBA" id="ARBA00022989"/>
    </source>
</evidence>
<dbReference type="HOGENOM" id="CLU_052667_2_0_1"/>
<feature type="disulfide bond" evidence="12">
    <location>
        <begin position="78"/>
        <end position="93"/>
    </location>
</feature>
<protein>
    <submittedName>
        <fullName evidence="16">TNF receptor superfamily member 14</fullName>
    </submittedName>
</protein>
<dbReference type="Pfam" id="PF00020">
    <property type="entry name" value="TNFR_c6"/>
    <property type="match status" value="3"/>
</dbReference>
<evidence type="ECO:0000313" key="17">
    <source>
        <dbReference type="Proteomes" id="UP000005225"/>
    </source>
</evidence>
<dbReference type="GO" id="GO:2000406">
    <property type="term" value="P:positive regulation of T cell migration"/>
    <property type="evidence" value="ECO:0007669"/>
    <property type="project" value="TreeGrafter"/>
</dbReference>
<evidence type="ECO:0000256" key="2">
    <source>
        <dbReference type="ARBA" id="ARBA00022553"/>
    </source>
</evidence>
<feature type="disulfide bond" evidence="12">
    <location>
        <begin position="121"/>
        <end position="136"/>
    </location>
</feature>
<evidence type="ECO:0000256" key="10">
    <source>
        <dbReference type="ARBA" id="ARBA00023170"/>
    </source>
</evidence>
<comment type="subcellular location">
    <subcellularLocation>
        <location evidence="1">Membrane</location>
        <topology evidence="1">Single-pass type I membrane protein</topology>
    </subcellularLocation>
</comment>
<evidence type="ECO:0000256" key="3">
    <source>
        <dbReference type="ARBA" id="ARBA00022581"/>
    </source>
</evidence>
<evidence type="ECO:0000256" key="1">
    <source>
        <dbReference type="ARBA" id="ARBA00004479"/>
    </source>
</evidence>
<keyword evidence="3" id="KW-0945">Host-virus interaction</keyword>
<feature type="disulfide bond" evidence="12">
    <location>
        <begin position="142"/>
        <end position="160"/>
    </location>
</feature>
<evidence type="ECO:0000256" key="13">
    <source>
        <dbReference type="SAM" id="Phobius"/>
    </source>
</evidence>
<dbReference type="Gene3D" id="2.10.50.10">
    <property type="entry name" value="Tumor Necrosis Factor Receptor, subunit A, domain 2"/>
    <property type="match status" value="3"/>
</dbReference>
<dbReference type="GO" id="GO:1905675">
    <property type="term" value="P:negative regulation of adaptive immune memory response"/>
    <property type="evidence" value="ECO:0007669"/>
    <property type="project" value="Ensembl"/>
</dbReference>
<feature type="repeat" description="TNFR-Cys" evidence="12">
    <location>
        <begin position="41"/>
        <end position="75"/>
    </location>
</feature>
<dbReference type="AlphaFoldDB" id="H0XT63"/>
<evidence type="ECO:0000256" key="12">
    <source>
        <dbReference type="PROSITE-ProRule" id="PRU00206"/>
    </source>
</evidence>
<comment type="caution">
    <text evidence="12">Lacks conserved residue(s) required for the propagation of feature annotation.</text>
</comment>
<sequence length="283" mass="31216">TKPPRGWTASPWRPAPRADVLWLTLYLLFLESLHCALALPSCKEEEYPVDNECCPKCSPGYHVKEPCGELTGTVCVPCPPRTYTAHDNGLSECLPCRVCDPAMGLVTRLNCSRTGNTLCGCSQGHFCEDADHCAACRPHTLCRPGQRVQERGTERQDTVCQDCPPGTFSPNGSLEECQPWTECSGWVMKETEPGTSSSDVTCSFRTEPILIIIFPILICISVTTIWICIKRKPWGKQFHLLLSTLLRAPDARGENMAMDAPLAIPDITTVAVEETASMLTERD</sequence>
<feature type="disulfide bond" evidence="12">
    <location>
        <begin position="57"/>
        <end position="75"/>
    </location>
</feature>
<reference evidence="16" key="2">
    <citation type="submission" date="2025-08" db="UniProtKB">
        <authorList>
            <consortium name="Ensembl"/>
        </authorList>
    </citation>
    <scope>IDENTIFICATION</scope>
</reference>
<evidence type="ECO:0000256" key="5">
    <source>
        <dbReference type="ARBA" id="ARBA00022729"/>
    </source>
</evidence>
<dbReference type="PRINTS" id="PR01965">
    <property type="entry name" value="TNFACTORR14"/>
</dbReference>
<name>H0XT63_OTOGA</name>
<feature type="repeat" description="TNFR-Cys" evidence="12">
    <location>
        <begin position="120"/>
        <end position="160"/>
    </location>
</feature>
<evidence type="ECO:0000313" key="16">
    <source>
        <dbReference type="Ensembl" id="ENSOGAP00000019305.1"/>
    </source>
</evidence>
<evidence type="ECO:0000256" key="4">
    <source>
        <dbReference type="ARBA" id="ARBA00022692"/>
    </source>
</evidence>
<keyword evidence="4 13" id="KW-0812">Transmembrane</keyword>
<feature type="domain" description="TNFR-Cys" evidence="15">
    <location>
        <begin position="120"/>
        <end position="160"/>
    </location>
</feature>
<dbReference type="STRING" id="30611.ENSOGAP00000019305"/>
<keyword evidence="10" id="KW-0675">Receptor</keyword>
<feature type="domain" description="TNFR-Cys" evidence="15">
    <location>
        <begin position="41"/>
        <end position="75"/>
    </location>
</feature>
<dbReference type="InterPro" id="IPR001368">
    <property type="entry name" value="TNFR/NGFR_Cys_rich_reg"/>
</dbReference>
<dbReference type="PROSITE" id="PS50050">
    <property type="entry name" value="TNFR_NGFR_2"/>
    <property type="match status" value="3"/>
</dbReference>
<dbReference type="FunFam" id="2.10.50.10:FF:000040">
    <property type="entry name" value="Tumor necrosis factor receptor superfamily member 14"/>
    <property type="match status" value="1"/>
</dbReference>
<evidence type="ECO:0000256" key="11">
    <source>
        <dbReference type="ARBA" id="ARBA00023180"/>
    </source>
</evidence>
<dbReference type="Ensembl" id="ENSOGAT00000031434.1">
    <property type="protein sequence ID" value="ENSOGAP00000019305.1"/>
    <property type="gene ID" value="ENSOGAG00000025899.1"/>
</dbReference>
<feature type="chain" id="PRO_5003546369" evidence="14">
    <location>
        <begin position="39"/>
        <end position="283"/>
    </location>
</feature>
<dbReference type="PANTHER" id="PTHR46838:SF1">
    <property type="entry name" value="TUMOR NECROSIS FACTOR RECEPTOR SUPERFAMILY MEMBER 14"/>
    <property type="match status" value="1"/>
</dbReference>
<dbReference type="GeneTree" id="ENSGT00940000162427"/>
<keyword evidence="17" id="KW-1185">Reference proteome</keyword>
<proteinExistence type="predicted"/>
<reference evidence="17" key="1">
    <citation type="submission" date="2011-03" db="EMBL/GenBank/DDBJ databases">
        <title>Version 3 of the genome sequence of Otolemur garnettii (Bushbaby).</title>
        <authorList>
            <consortium name="The Broad Institute Genome Sequencing Platform"/>
            <person name="Di Palma F."/>
            <person name="Johnson J."/>
            <person name="Lander E.S."/>
            <person name="Lindblad-Toh K."/>
            <person name="Jaffe D.B."/>
            <person name="Gnerre S."/>
            <person name="MacCallum I."/>
            <person name="Przybylski D."/>
            <person name="Ribeiro F.J."/>
            <person name="Burton J.N."/>
            <person name="Walker B.J."/>
            <person name="Sharpe T."/>
            <person name="Hall G."/>
        </authorList>
    </citation>
    <scope>NUCLEOTIDE SEQUENCE [LARGE SCALE GENOMIC DNA]</scope>
</reference>
<feature type="signal peptide" evidence="14">
    <location>
        <begin position="1"/>
        <end position="38"/>
    </location>
</feature>
<dbReference type="SUPFAM" id="SSF57586">
    <property type="entry name" value="TNF receptor-like"/>
    <property type="match status" value="2"/>
</dbReference>
<evidence type="ECO:0000256" key="8">
    <source>
        <dbReference type="ARBA" id="ARBA00023136"/>
    </source>
</evidence>
<dbReference type="Proteomes" id="UP000005225">
    <property type="component" value="Unassembled WGS sequence"/>
</dbReference>
<accession>H0XT63</accession>
<dbReference type="PANTHER" id="PTHR46838">
    <property type="entry name" value="TUMOR NECROSIS FACTOR RECEPTOR SUPERFAMILY MEMBER 14"/>
    <property type="match status" value="1"/>
</dbReference>
<dbReference type="GO" id="GO:0031295">
    <property type="term" value="P:T cell costimulation"/>
    <property type="evidence" value="ECO:0007669"/>
    <property type="project" value="Ensembl"/>
</dbReference>
<dbReference type="GO" id="GO:0031625">
    <property type="term" value="F:ubiquitin protein ligase binding"/>
    <property type="evidence" value="ECO:0007669"/>
    <property type="project" value="Ensembl"/>
</dbReference>
<reference evidence="16" key="3">
    <citation type="submission" date="2025-09" db="UniProtKB">
        <authorList>
            <consortium name="Ensembl"/>
        </authorList>
    </citation>
    <scope>IDENTIFICATION</scope>
</reference>